<dbReference type="Gramene" id="Mp5g21290.1">
    <property type="protein sequence ID" value="Mp5g21290.1.cds"/>
    <property type="gene ID" value="Mp5g21290"/>
</dbReference>
<dbReference type="InterPro" id="IPR020546">
    <property type="entry name" value="ATP_synth_F1_dsu/esu_N"/>
</dbReference>
<gene>
    <name evidence="11" type="ORF">MARPO_0058s0111</name>
</gene>
<dbReference type="GO" id="GO:0045259">
    <property type="term" value="C:proton-transporting ATP synthase complex"/>
    <property type="evidence" value="ECO:0000318"/>
    <property type="project" value="GO_Central"/>
</dbReference>
<dbReference type="AlphaFoldDB" id="A0A2R6WU00"/>
<keyword evidence="3" id="KW-0813">Transport</keyword>
<keyword evidence="12" id="KW-1185">Reference proteome</keyword>
<keyword evidence="7" id="KW-0406">Ion transport</keyword>
<dbReference type="CDD" id="cd12152">
    <property type="entry name" value="F1-ATPase_delta"/>
    <property type="match status" value="1"/>
</dbReference>
<comment type="subcellular location">
    <subcellularLocation>
        <location evidence="1">Mitochondrion inner membrane</location>
    </subcellularLocation>
</comment>
<organism evidence="11 12">
    <name type="scientific">Marchantia polymorpha</name>
    <name type="common">Common liverwort</name>
    <name type="synonym">Marchantia aquatica</name>
    <dbReference type="NCBI Taxonomy" id="3197"/>
    <lineage>
        <taxon>Eukaryota</taxon>
        <taxon>Viridiplantae</taxon>
        <taxon>Streptophyta</taxon>
        <taxon>Embryophyta</taxon>
        <taxon>Marchantiophyta</taxon>
        <taxon>Marchantiopsida</taxon>
        <taxon>Marchantiidae</taxon>
        <taxon>Marchantiales</taxon>
        <taxon>Marchantiaceae</taxon>
        <taxon>Marchantia</taxon>
    </lineage>
</organism>
<dbReference type="GO" id="GO:0015986">
    <property type="term" value="P:proton motive force-driven ATP synthesis"/>
    <property type="evidence" value="ECO:0000318"/>
    <property type="project" value="GO_Central"/>
</dbReference>
<keyword evidence="4" id="KW-0375">Hydrogen ion transport</keyword>
<dbReference type="InterPro" id="IPR001469">
    <property type="entry name" value="ATP_synth_F1_dsu/esu"/>
</dbReference>
<dbReference type="Gene3D" id="2.60.15.10">
    <property type="entry name" value="F0F1 ATP synthase delta/epsilon subunit, N-terminal"/>
    <property type="match status" value="1"/>
</dbReference>
<evidence type="ECO:0000256" key="2">
    <source>
        <dbReference type="ARBA" id="ARBA00005712"/>
    </source>
</evidence>
<keyword evidence="5" id="KW-0999">Mitochondrion inner membrane</keyword>
<evidence type="ECO:0000259" key="10">
    <source>
        <dbReference type="Pfam" id="PF02823"/>
    </source>
</evidence>
<dbReference type="PANTHER" id="PTHR13822">
    <property type="entry name" value="ATP SYNTHASE DELTA/EPSILON CHAIN"/>
    <property type="match status" value="1"/>
</dbReference>
<proteinExistence type="inferred from homology"/>
<sequence>MWLLRRFAGSCAAATTARGGGGSSPVALSRLGPARAYADDAASADKPKKAPAITDDLRKAWKKVAPLLEMPKVPSDFLEGRPPVPATIPTKLTVNFVLPRKYELEAKQVDMVIVPATSGMMGVLPGHVSTIAQLKPGVLSVHDGADVKKYIVSSGFAFVHPNSVTDILAVEAVLAEELDIEAARKGLADYTTKLNSATTDLAKAEAQIAIEVYGTLVAALT</sequence>
<dbReference type="PANTHER" id="PTHR13822:SF7">
    <property type="entry name" value="ATP SYNTHASE SUBUNIT DELTA, MITOCHONDRIAL"/>
    <property type="match status" value="1"/>
</dbReference>
<evidence type="ECO:0000256" key="9">
    <source>
        <dbReference type="ARBA" id="ARBA00023136"/>
    </source>
</evidence>
<evidence type="ECO:0000256" key="7">
    <source>
        <dbReference type="ARBA" id="ARBA00023065"/>
    </source>
</evidence>
<evidence type="ECO:0000313" key="12">
    <source>
        <dbReference type="Proteomes" id="UP000244005"/>
    </source>
</evidence>
<evidence type="ECO:0000313" key="11">
    <source>
        <dbReference type="EMBL" id="PTQ37348.1"/>
    </source>
</evidence>
<accession>A0A2R6WU00</accession>
<evidence type="ECO:0000256" key="8">
    <source>
        <dbReference type="ARBA" id="ARBA00023128"/>
    </source>
</evidence>
<dbReference type="InterPro" id="IPR036771">
    <property type="entry name" value="ATPsynth_dsu/esu_N"/>
</dbReference>
<evidence type="ECO:0000256" key="3">
    <source>
        <dbReference type="ARBA" id="ARBA00022448"/>
    </source>
</evidence>
<keyword evidence="6" id="KW-0809">Transit peptide</keyword>
<dbReference type="OMA" id="PHQTIYR"/>
<dbReference type="GO" id="GO:0005743">
    <property type="term" value="C:mitochondrial inner membrane"/>
    <property type="evidence" value="ECO:0007669"/>
    <property type="project" value="UniProtKB-SubCell"/>
</dbReference>
<keyword evidence="8" id="KW-0496">Mitochondrion</keyword>
<evidence type="ECO:0000256" key="6">
    <source>
        <dbReference type="ARBA" id="ARBA00022946"/>
    </source>
</evidence>
<dbReference type="Proteomes" id="UP000244005">
    <property type="component" value="Unassembled WGS sequence"/>
</dbReference>
<dbReference type="EMBL" id="KZ772730">
    <property type="protein sequence ID" value="PTQ37348.1"/>
    <property type="molecule type" value="Genomic_DNA"/>
</dbReference>
<dbReference type="SUPFAM" id="SSF51344">
    <property type="entry name" value="Epsilon subunit of F1F0-ATP synthase N-terminal domain"/>
    <property type="match status" value="1"/>
</dbReference>
<dbReference type="Gene3D" id="1.20.5.440">
    <property type="entry name" value="ATP synthase delta/epsilon subunit, C-terminal domain"/>
    <property type="match status" value="1"/>
</dbReference>
<dbReference type="OrthoDB" id="270171at2759"/>
<dbReference type="HAMAP" id="MF_00530">
    <property type="entry name" value="ATP_synth_epsil_bac"/>
    <property type="match status" value="1"/>
</dbReference>
<evidence type="ECO:0000256" key="4">
    <source>
        <dbReference type="ARBA" id="ARBA00022781"/>
    </source>
</evidence>
<keyword evidence="9" id="KW-0472">Membrane</keyword>
<evidence type="ECO:0000256" key="5">
    <source>
        <dbReference type="ARBA" id="ARBA00022792"/>
    </source>
</evidence>
<reference evidence="12" key="1">
    <citation type="journal article" date="2017" name="Cell">
        <title>Insights into land plant evolution garnered from the Marchantia polymorpha genome.</title>
        <authorList>
            <person name="Bowman J.L."/>
            <person name="Kohchi T."/>
            <person name="Yamato K.T."/>
            <person name="Jenkins J."/>
            <person name="Shu S."/>
            <person name="Ishizaki K."/>
            <person name="Yamaoka S."/>
            <person name="Nishihama R."/>
            <person name="Nakamura Y."/>
            <person name="Berger F."/>
            <person name="Adam C."/>
            <person name="Aki S.S."/>
            <person name="Althoff F."/>
            <person name="Araki T."/>
            <person name="Arteaga-Vazquez M.A."/>
            <person name="Balasubrmanian S."/>
            <person name="Barry K."/>
            <person name="Bauer D."/>
            <person name="Boehm C.R."/>
            <person name="Briginshaw L."/>
            <person name="Caballero-Perez J."/>
            <person name="Catarino B."/>
            <person name="Chen F."/>
            <person name="Chiyoda S."/>
            <person name="Chovatia M."/>
            <person name="Davies K.M."/>
            <person name="Delmans M."/>
            <person name="Demura T."/>
            <person name="Dierschke T."/>
            <person name="Dolan L."/>
            <person name="Dorantes-Acosta A.E."/>
            <person name="Eklund D.M."/>
            <person name="Florent S.N."/>
            <person name="Flores-Sandoval E."/>
            <person name="Fujiyama A."/>
            <person name="Fukuzawa H."/>
            <person name="Galik B."/>
            <person name="Grimanelli D."/>
            <person name="Grimwood J."/>
            <person name="Grossniklaus U."/>
            <person name="Hamada T."/>
            <person name="Haseloff J."/>
            <person name="Hetherington A.J."/>
            <person name="Higo A."/>
            <person name="Hirakawa Y."/>
            <person name="Hundley H.N."/>
            <person name="Ikeda Y."/>
            <person name="Inoue K."/>
            <person name="Inoue S.I."/>
            <person name="Ishida S."/>
            <person name="Jia Q."/>
            <person name="Kakita M."/>
            <person name="Kanazawa T."/>
            <person name="Kawai Y."/>
            <person name="Kawashima T."/>
            <person name="Kennedy M."/>
            <person name="Kinose K."/>
            <person name="Kinoshita T."/>
            <person name="Kohara Y."/>
            <person name="Koide E."/>
            <person name="Komatsu K."/>
            <person name="Kopischke S."/>
            <person name="Kubo M."/>
            <person name="Kyozuka J."/>
            <person name="Lagercrantz U."/>
            <person name="Lin S.S."/>
            <person name="Lindquist E."/>
            <person name="Lipzen A.M."/>
            <person name="Lu C.W."/>
            <person name="De Luna E."/>
            <person name="Martienssen R.A."/>
            <person name="Minamino N."/>
            <person name="Mizutani M."/>
            <person name="Mizutani M."/>
            <person name="Mochizuki N."/>
            <person name="Monte I."/>
            <person name="Mosher R."/>
            <person name="Nagasaki H."/>
            <person name="Nakagami H."/>
            <person name="Naramoto S."/>
            <person name="Nishitani K."/>
            <person name="Ohtani M."/>
            <person name="Okamoto T."/>
            <person name="Okumura M."/>
            <person name="Phillips J."/>
            <person name="Pollak B."/>
            <person name="Reinders A."/>
            <person name="Rovekamp M."/>
            <person name="Sano R."/>
            <person name="Sawa S."/>
            <person name="Schmid M.W."/>
            <person name="Shirakawa M."/>
            <person name="Solano R."/>
            <person name="Spunde A."/>
            <person name="Suetsugu N."/>
            <person name="Sugano S."/>
            <person name="Sugiyama A."/>
            <person name="Sun R."/>
            <person name="Suzuki Y."/>
            <person name="Takenaka M."/>
            <person name="Takezawa D."/>
            <person name="Tomogane H."/>
            <person name="Tsuzuki M."/>
            <person name="Ueda T."/>
            <person name="Umeda M."/>
            <person name="Ward J.M."/>
            <person name="Watanabe Y."/>
            <person name="Yazaki K."/>
            <person name="Yokoyama R."/>
            <person name="Yoshitake Y."/>
            <person name="Yotsui I."/>
            <person name="Zachgo S."/>
            <person name="Schmutz J."/>
        </authorList>
    </citation>
    <scope>NUCLEOTIDE SEQUENCE [LARGE SCALE GENOMIC DNA]</scope>
    <source>
        <strain evidence="12">Tak-1</strain>
    </source>
</reference>
<dbReference type="Pfam" id="PF02823">
    <property type="entry name" value="ATP-synt_DE_N"/>
    <property type="match status" value="1"/>
</dbReference>
<dbReference type="GO" id="GO:0046933">
    <property type="term" value="F:proton-transporting ATP synthase activity, rotational mechanism"/>
    <property type="evidence" value="ECO:0007669"/>
    <property type="project" value="InterPro"/>
</dbReference>
<name>A0A2R6WU00_MARPO</name>
<protein>
    <recommendedName>
        <fullName evidence="10">ATP synthase F1 complex delta/epsilon subunit N-terminal domain-containing protein</fullName>
    </recommendedName>
</protein>
<feature type="domain" description="ATP synthase F1 complex delta/epsilon subunit N-terminal" evidence="10">
    <location>
        <begin position="92"/>
        <end position="169"/>
    </location>
</feature>
<evidence type="ECO:0000256" key="1">
    <source>
        <dbReference type="ARBA" id="ARBA00004273"/>
    </source>
</evidence>
<comment type="similarity">
    <text evidence="2">Belongs to the ATPase epsilon chain family.</text>
</comment>
<dbReference type="NCBIfam" id="TIGR01216">
    <property type="entry name" value="ATP_synt_epsi"/>
    <property type="match status" value="1"/>
</dbReference>